<dbReference type="Pfam" id="PF02683">
    <property type="entry name" value="DsbD_TM"/>
    <property type="match status" value="1"/>
</dbReference>
<comment type="caution">
    <text evidence="8">The sequence shown here is derived from an EMBL/GenBank/DDBJ whole genome shotgun (WGS) entry which is preliminary data.</text>
</comment>
<dbReference type="GO" id="GO:0017004">
    <property type="term" value="P:cytochrome complex assembly"/>
    <property type="evidence" value="ECO:0007669"/>
    <property type="project" value="InterPro"/>
</dbReference>
<dbReference type="EMBL" id="JAAIKC010000010">
    <property type="protein sequence ID" value="NEW08607.1"/>
    <property type="molecule type" value="Genomic_DNA"/>
</dbReference>
<keyword evidence="3 6" id="KW-0812">Transmembrane</keyword>
<feature type="transmembrane region" description="Helical" evidence="6">
    <location>
        <begin position="65"/>
        <end position="93"/>
    </location>
</feature>
<dbReference type="InterPro" id="IPR003834">
    <property type="entry name" value="Cyt_c_assmbl_TM_dom"/>
</dbReference>
<feature type="domain" description="Cytochrome C biogenesis protein transmembrane" evidence="7">
    <location>
        <begin position="17"/>
        <end position="220"/>
    </location>
</feature>
<feature type="transmembrane region" description="Helical" evidence="6">
    <location>
        <begin position="99"/>
        <end position="119"/>
    </location>
</feature>
<comment type="subcellular location">
    <subcellularLocation>
        <location evidence="1">Membrane</location>
        <topology evidence="1">Multi-pass membrane protein</topology>
    </subcellularLocation>
</comment>
<evidence type="ECO:0000256" key="6">
    <source>
        <dbReference type="SAM" id="Phobius"/>
    </source>
</evidence>
<evidence type="ECO:0000256" key="4">
    <source>
        <dbReference type="ARBA" id="ARBA00022989"/>
    </source>
</evidence>
<gene>
    <name evidence="8" type="ORF">GK047_21665</name>
</gene>
<dbReference type="GO" id="GO:0016020">
    <property type="term" value="C:membrane"/>
    <property type="evidence" value="ECO:0007669"/>
    <property type="project" value="UniProtKB-SubCell"/>
</dbReference>
<evidence type="ECO:0000259" key="7">
    <source>
        <dbReference type="Pfam" id="PF02683"/>
    </source>
</evidence>
<protein>
    <submittedName>
        <fullName evidence="8">Cytochrome c biogenesis protein CcdA</fullName>
    </submittedName>
</protein>
<feature type="transmembrane region" description="Helical" evidence="6">
    <location>
        <begin position="175"/>
        <end position="197"/>
    </location>
</feature>
<keyword evidence="5 6" id="KW-0472">Membrane</keyword>
<comment type="similarity">
    <text evidence="2">Belongs to the DsbD family.</text>
</comment>
<evidence type="ECO:0000256" key="1">
    <source>
        <dbReference type="ARBA" id="ARBA00004141"/>
    </source>
</evidence>
<evidence type="ECO:0000256" key="5">
    <source>
        <dbReference type="ARBA" id="ARBA00023136"/>
    </source>
</evidence>
<dbReference type="InterPro" id="IPR051790">
    <property type="entry name" value="Cytochrome_c-biogenesis_DsbD"/>
</dbReference>
<dbReference type="PANTHER" id="PTHR31272">
    <property type="entry name" value="CYTOCHROME C-TYPE BIOGENESIS PROTEIN HI_1454-RELATED"/>
    <property type="match status" value="1"/>
</dbReference>
<proteinExistence type="inferred from homology"/>
<sequence length="247" mass="27018">MRSILEEVITLNVSDLTVWIVFGAGFLSFISPCCLPLYPSFISYITGVSVKELREERGGLQKRALLHTLFFVLGFSIIFFALGLSASFLGTLFSNNRDLIRQLGAIFIAIMGLIMMGIFKPTFLMKEVRYQHNAKPTGYLGSVLVGITYAAGWTPCIGPILAAVLTLGVSSPSQAVLYTAAYTIGFALPFVIMAFFLGKVKGLQTHSRHMMRAGGALMVLTAFLLYTDKMTSITVFLIDKYGGFTGF</sequence>
<feature type="transmembrane region" description="Helical" evidence="6">
    <location>
        <begin position="139"/>
        <end position="169"/>
    </location>
</feature>
<evidence type="ECO:0000313" key="8">
    <source>
        <dbReference type="EMBL" id="NEW08607.1"/>
    </source>
</evidence>
<accession>A0A6G4A4N1</accession>
<feature type="transmembrane region" description="Helical" evidence="6">
    <location>
        <begin position="20"/>
        <end position="45"/>
    </location>
</feature>
<organism evidence="8">
    <name type="scientific">Paenibacillus sp. SYP-B3998</name>
    <dbReference type="NCBI Taxonomy" id="2678564"/>
    <lineage>
        <taxon>Bacteria</taxon>
        <taxon>Bacillati</taxon>
        <taxon>Bacillota</taxon>
        <taxon>Bacilli</taxon>
        <taxon>Bacillales</taxon>
        <taxon>Paenibacillaceae</taxon>
        <taxon>Paenibacillus</taxon>
    </lineage>
</organism>
<name>A0A6G4A4N1_9BACL</name>
<dbReference type="PANTHER" id="PTHR31272:SF4">
    <property type="entry name" value="CYTOCHROME C-TYPE BIOGENESIS PROTEIN HI_1454-RELATED"/>
    <property type="match status" value="1"/>
</dbReference>
<evidence type="ECO:0000256" key="3">
    <source>
        <dbReference type="ARBA" id="ARBA00022692"/>
    </source>
</evidence>
<reference evidence="8" key="1">
    <citation type="submission" date="2020-02" db="EMBL/GenBank/DDBJ databases">
        <authorList>
            <person name="Shen X.-R."/>
            <person name="Zhang Y.-X."/>
        </authorList>
    </citation>
    <scope>NUCLEOTIDE SEQUENCE</scope>
    <source>
        <strain evidence="8">SYP-B3998</strain>
    </source>
</reference>
<dbReference type="AlphaFoldDB" id="A0A6G4A4N1"/>
<keyword evidence="4 6" id="KW-1133">Transmembrane helix</keyword>
<evidence type="ECO:0000256" key="2">
    <source>
        <dbReference type="ARBA" id="ARBA00006143"/>
    </source>
</evidence>